<evidence type="ECO:0000313" key="4">
    <source>
        <dbReference type="Proteomes" id="UP000019700"/>
    </source>
</evidence>
<evidence type="ECO:0000256" key="1">
    <source>
        <dbReference type="ARBA" id="ARBA00022741"/>
    </source>
</evidence>
<dbReference type="KEGG" id="vg:18938344"/>
<dbReference type="RefSeq" id="YP_009021478.1">
    <property type="nucleotide sequence ID" value="NC_023859.1"/>
</dbReference>
<evidence type="ECO:0000259" key="2">
    <source>
        <dbReference type="Pfam" id="PF24729"/>
    </source>
</evidence>
<keyword evidence="1" id="KW-0547">Nucleotide-binding</keyword>
<reference evidence="3 4" key="1">
    <citation type="journal article" date="2014" name="Arch. Virol.">
        <title>Complete genome sequence of a novel phage, vB_MoxS-ISF9, infecting methylotrophic Microbacterium: first report of a virulent Microbacterium phage.</title>
        <authorList>
            <person name="Zamani I."/>
            <person name="Bouzari M."/>
            <person name="Emtiazi G."/>
            <person name="Ghasemi S.M."/>
            <person name="Chang H.I."/>
        </authorList>
    </citation>
    <scope>NUCLEOTIDE SEQUENCE [LARGE SCALE GENOMIC DNA]</scope>
</reference>
<evidence type="ECO:0000313" key="3">
    <source>
        <dbReference type="EMBL" id="AHL18503.1"/>
    </source>
</evidence>
<dbReference type="GO" id="GO:0000166">
    <property type="term" value="F:nucleotide binding"/>
    <property type="evidence" value="ECO:0007669"/>
    <property type="project" value="UniProtKB-KW"/>
</dbReference>
<dbReference type="InterPro" id="IPR056098">
    <property type="entry name" value="Acb2/Tad1_hairpin"/>
</dbReference>
<feature type="domain" description="Acb2/Tad1 hairpin" evidence="2">
    <location>
        <begin position="27"/>
        <end position="73"/>
    </location>
</feature>
<sequence length="80" mass="8914">MTVTAEQLADHHFFNAKSGRKPTESEGLLIDAIQEKVKDLGTLIFLDVPSNRNRSLAIKALEDVSMRAVRAIFEPDPPRP</sequence>
<keyword evidence="4" id="KW-1185">Reference proteome</keyword>
<accession>W8NWL0</accession>
<dbReference type="Proteomes" id="UP000019700">
    <property type="component" value="Genome"/>
</dbReference>
<proteinExistence type="predicted"/>
<dbReference type="EMBL" id="KJ173786">
    <property type="protein sequence ID" value="AHL18503.1"/>
    <property type="molecule type" value="Genomic_DNA"/>
</dbReference>
<gene>
    <name evidence="3" type="ORF">ISF9_033</name>
</gene>
<protein>
    <recommendedName>
        <fullName evidence="2">Acb2/Tad1 hairpin domain-containing protein</fullName>
    </recommendedName>
</protein>
<name>W8NWL0_9CAUD</name>
<dbReference type="GeneID" id="18938344"/>
<organism evidence="3 4">
    <name type="scientific">Microbacterium phage vB_MoxS-ISF9</name>
    <dbReference type="NCBI Taxonomy" id="1458670"/>
    <lineage>
        <taxon>Viruses</taxon>
        <taxon>Duplodnaviria</taxon>
        <taxon>Heunggongvirae</taxon>
        <taxon>Uroviricota</taxon>
        <taxon>Caudoviricetes</taxon>
        <taxon>Farahnazvirus</taxon>
        <taxon>Farahnazvirus ISF9</taxon>
    </lineage>
</organism>
<dbReference type="Pfam" id="PF24729">
    <property type="entry name" value="Acb2_Tad1_hairpin"/>
    <property type="match status" value="1"/>
</dbReference>